<evidence type="ECO:0000256" key="5">
    <source>
        <dbReference type="ARBA" id="ARBA00023295"/>
    </source>
</evidence>
<evidence type="ECO:0000256" key="8">
    <source>
        <dbReference type="RuleBase" id="RU004335"/>
    </source>
</evidence>
<reference evidence="9 10" key="1">
    <citation type="submission" date="2018-02" db="EMBL/GenBank/DDBJ databases">
        <title>Draft genome of wild Prunus yedoensis var. nudiflora.</title>
        <authorList>
            <person name="Baek S."/>
            <person name="Kim J.-H."/>
            <person name="Choi K."/>
            <person name="Kim G.-B."/>
            <person name="Cho A."/>
            <person name="Jang H."/>
            <person name="Shin C.-H."/>
            <person name="Yu H.-J."/>
            <person name="Mun J.-H."/>
        </authorList>
    </citation>
    <scope>NUCLEOTIDE SEQUENCE [LARGE SCALE GENOMIC DNA]</scope>
    <source>
        <strain evidence="10">cv. Jeju island</strain>
        <tissue evidence="9">Leaf</tissue>
    </source>
</reference>
<dbReference type="InterPro" id="IPR044965">
    <property type="entry name" value="Glyco_hydro_17_plant"/>
</dbReference>
<comment type="catalytic activity">
    <reaction evidence="1">
        <text>Hydrolysis of (1-&gt;3)-beta-D-glucosidic linkages in (1-&gt;3)-beta-D-glucans.</text>
        <dbReference type="EC" id="3.2.1.39"/>
    </reaction>
</comment>
<dbReference type="STRING" id="2094558.A0A314UWE2"/>
<evidence type="ECO:0000256" key="2">
    <source>
        <dbReference type="ARBA" id="ARBA00008773"/>
    </source>
</evidence>
<accession>A0A314UWE2</accession>
<keyword evidence="5" id="KW-0326">Glycosidase</keyword>
<dbReference type="InterPro" id="IPR017853">
    <property type="entry name" value="GH"/>
</dbReference>
<dbReference type="Proteomes" id="UP000250321">
    <property type="component" value="Unassembled WGS sequence"/>
</dbReference>
<evidence type="ECO:0000256" key="3">
    <source>
        <dbReference type="ARBA" id="ARBA00012780"/>
    </source>
</evidence>
<proteinExistence type="inferred from homology"/>
<keyword evidence="4" id="KW-0378">Hydrolase</keyword>
<organism evidence="9 10">
    <name type="scientific">Prunus yedoensis var. nudiflora</name>
    <dbReference type="NCBI Taxonomy" id="2094558"/>
    <lineage>
        <taxon>Eukaryota</taxon>
        <taxon>Viridiplantae</taxon>
        <taxon>Streptophyta</taxon>
        <taxon>Embryophyta</taxon>
        <taxon>Tracheophyta</taxon>
        <taxon>Spermatophyta</taxon>
        <taxon>Magnoliopsida</taxon>
        <taxon>eudicotyledons</taxon>
        <taxon>Gunneridae</taxon>
        <taxon>Pentapetalae</taxon>
        <taxon>rosids</taxon>
        <taxon>fabids</taxon>
        <taxon>Rosales</taxon>
        <taxon>Rosaceae</taxon>
        <taxon>Amygdaloideae</taxon>
        <taxon>Amygdaleae</taxon>
        <taxon>Prunus</taxon>
    </lineage>
</organism>
<protein>
    <recommendedName>
        <fullName evidence="3">glucan endo-1,3-beta-D-glucosidase</fullName>
        <ecNumber evidence="3">3.2.1.39</ecNumber>
    </recommendedName>
    <alternativeName>
        <fullName evidence="6">(1-&gt;3)-beta-glucan endohydrolase</fullName>
    </alternativeName>
    <alternativeName>
        <fullName evidence="7">Beta-1,3-endoglucanase</fullName>
    </alternativeName>
</protein>
<evidence type="ECO:0000313" key="9">
    <source>
        <dbReference type="EMBL" id="PQM41750.1"/>
    </source>
</evidence>
<evidence type="ECO:0000256" key="7">
    <source>
        <dbReference type="ARBA" id="ARBA00033417"/>
    </source>
</evidence>
<dbReference type="EMBL" id="PJQY01002921">
    <property type="protein sequence ID" value="PQM41750.1"/>
    <property type="molecule type" value="Genomic_DNA"/>
</dbReference>
<comment type="caution">
    <text evidence="9">The sequence shown here is derived from an EMBL/GenBank/DDBJ whole genome shotgun (WGS) entry which is preliminary data.</text>
</comment>
<keyword evidence="10" id="KW-1185">Reference proteome</keyword>
<evidence type="ECO:0000256" key="1">
    <source>
        <dbReference type="ARBA" id="ARBA00000382"/>
    </source>
</evidence>
<dbReference type="GO" id="GO:0005975">
    <property type="term" value="P:carbohydrate metabolic process"/>
    <property type="evidence" value="ECO:0007669"/>
    <property type="project" value="InterPro"/>
</dbReference>
<sequence length="191" mass="20838">MWHTIGNPGIVHMQNSCWVNSYGLEVSEETSAVLMSIWVRVSVASPPQILTLPSLSSLTLNRFNSRSSGTNRNLLRPSSQQPPPPAAVLQILQTNNISSVRLFNTDPATLQSFSSTPTIRLTIGVPNELLPTLASATVHAALAWLQSNILAHIPPNQIHYLAVGNEVFLKDPYYIPTSFPPFSTSTKPSKP</sequence>
<dbReference type="AlphaFoldDB" id="A0A314UWE2"/>
<comment type="similarity">
    <text evidence="2 8">Belongs to the glycosyl hydrolase 17 family.</text>
</comment>
<name>A0A314UWE2_PRUYE</name>
<dbReference type="InterPro" id="IPR000490">
    <property type="entry name" value="Glyco_hydro_17"/>
</dbReference>
<evidence type="ECO:0000256" key="6">
    <source>
        <dbReference type="ARBA" id="ARBA00033335"/>
    </source>
</evidence>
<dbReference type="SUPFAM" id="SSF51445">
    <property type="entry name" value="(Trans)glycosidases"/>
    <property type="match status" value="1"/>
</dbReference>
<evidence type="ECO:0000313" key="10">
    <source>
        <dbReference type="Proteomes" id="UP000250321"/>
    </source>
</evidence>
<dbReference type="OrthoDB" id="941679at2759"/>
<gene>
    <name evidence="9" type="ORF">Pyn_11459</name>
</gene>
<dbReference type="EC" id="3.2.1.39" evidence="3"/>
<dbReference type="Gene3D" id="3.20.20.80">
    <property type="entry name" value="Glycosidases"/>
    <property type="match status" value="1"/>
</dbReference>
<dbReference type="PANTHER" id="PTHR32227">
    <property type="entry name" value="GLUCAN ENDO-1,3-BETA-GLUCOSIDASE BG1-RELATED-RELATED"/>
    <property type="match status" value="1"/>
</dbReference>
<evidence type="ECO:0000256" key="4">
    <source>
        <dbReference type="ARBA" id="ARBA00022801"/>
    </source>
</evidence>
<dbReference type="GO" id="GO:0042973">
    <property type="term" value="F:glucan endo-1,3-beta-D-glucosidase activity"/>
    <property type="evidence" value="ECO:0007669"/>
    <property type="project" value="UniProtKB-EC"/>
</dbReference>
<dbReference type="Pfam" id="PF00332">
    <property type="entry name" value="Glyco_hydro_17"/>
    <property type="match status" value="1"/>
</dbReference>